<comment type="caution">
    <text evidence="2">The sequence shown here is derived from an EMBL/GenBank/DDBJ whole genome shotgun (WGS) entry which is preliminary data.</text>
</comment>
<name>A0A6L2MYN7_TANCI</name>
<dbReference type="Pfam" id="PF07727">
    <property type="entry name" value="RVT_2"/>
    <property type="match status" value="1"/>
</dbReference>
<reference evidence="2" key="1">
    <citation type="journal article" date="2019" name="Sci. Rep.">
        <title>Draft genome of Tanacetum cinerariifolium, the natural source of mosquito coil.</title>
        <authorList>
            <person name="Yamashiro T."/>
            <person name="Shiraishi A."/>
            <person name="Satake H."/>
            <person name="Nakayama K."/>
        </authorList>
    </citation>
    <scope>NUCLEOTIDE SEQUENCE</scope>
</reference>
<organism evidence="2">
    <name type="scientific">Tanacetum cinerariifolium</name>
    <name type="common">Dalmatian daisy</name>
    <name type="synonym">Chrysanthemum cinerariifolium</name>
    <dbReference type="NCBI Taxonomy" id="118510"/>
    <lineage>
        <taxon>Eukaryota</taxon>
        <taxon>Viridiplantae</taxon>
        <taxon>Streptophyta</taxon>
        <taxon>Embryophyta</taxon>
        <taxon>Tracheophyta</taxon>
        <taxon>Spermatophyta</taxon>
        <taxon>Magnoliopsida</taxon>
        <taxon>eudicotyledons</taxon>
        <taxon>Gunneridae</taxon>
        <taxon>Pentapetalae</taxon>
        <taxon>asterids</taxon>
        <taxon>campanulids</taxon>
        <taxon>Asterales</taxon>
        <taxon>Asteraceae</taxon>
        <taxon>Asteroideae</taxon>
        <taxon>Anthemideae</taxon>
        <taxon>Anthemidinae</taxon>
        <taxon>Tanacetum</taxon>
    </lineage>
</organism>
<proteinExistence type="predicted"/>
<evidence type="ECO:0000259" key="1">
    <source>
        <dbReference type="Pfam" id="PF07727"/>
    </source>
</evidence>
<sequence>MFDEYINPPPSVASQVCVAAAPRPADPTSSPSSTSLDLVAPSASASSRIHDTQSLVISKDLAMIIKMKWIFKAKQDEFGGVLKNKARLVAKGYLQEEGINFEESFALVTRIESIRIFIANAANKNMTVIK</sequence>
<dbReference type="EMBL" id="BKCJ010007579">
    <property type="protein sequence ID" value="GEU77972.1"/>
    <property type="molecule type" value="Genomic_DNA"/>
</dbReference>
<protein>
    <submittedName>
        <fullName evidence="2">Retrovirus-related Pol polyprotein from transposon TNT 1-94</fullName>
    </submittedName>
</protein>
<evidence type="ECO:0000313" key="2">
    <source>
        <dbReference type="EMBL" id="GEU77972.1"/>
    </source>
</evidence>
<gene>
    <name evidence="2" type="ORF">Tci_049950</name>
</gene>
<dbReference type="InterPro" id="IPR013103">
    <property type="entry name" value="RVT_2"/>
</dbReference>
<feature type="domain" description="Reverse transcriptase Ty1/copia-type" evidence="1">
    <location>
        <begin position="63"/>
        <end position="128"/>
    </location>
</feature>
<dbReference type="AlphaFoldDB" id="A0A6L2MYN7"/>
<accession>A0A6L2MYN7</accession>